<evidence type="ECO:0000256" key="9">
    <source>
        <dbReference type="RuleBase" id="RU004249"/>
    </source>
</evidence>
<dbReference type="SUPFAM" id="SSF53633">
    <property type="entry name" value="Carbamate kinase-like"/>
    <property type="match status" value="1"/>
</dbReference>
<dbReference type="EC" id="2.7.2.4" evidence="8"/>
<dbReference type="InterPro" id="IPR001048">
    <property type="entry name" value="Asp/Glu/Uridylate_kinase"/>
</dbReference>
<dbReference type="InterPro" id="IPR054352">
    <property type="entry name" value="ACT_Aspartokinase"/>
</dbReference>
<dbReference type="GO" id="GO:0004072">
    <property type="term" value="F:aspartate kinase activity"/>
    <property type="evidence" value="ECO:0007669"/>
    <property type="project" value="UniProtKB-EC"/>
</dbReference>
<dbReference type="InterPro" id="IPR042199">
    <property type="entry name" value="AsparK_Bifunc_asparK/hSer_DH"/>
</dbReference>
<evidence type="ECO:0000259" key="11">
    <source>
        <dbReference type="Pfam" id="PF22468"/>
    </source>
</evidence>
<dbReference type="Gene3D" id="3.40.1160.10">
    <property type="entry name" value="Acetylglutamate kinase-like"/>
    <property type="match status" value="1"/>
</dbReference>
<evidence type="ECO:0000313" key="12">
    <source>
        <dbReference type="EMBL" id="UWN58256.1"/>
    </source>
</evidence>
<dbReference type="PANTHER" id="PTHR21499">
    <property type="entry name" value="ASPARTATE KINASE"/>
    <property type="match status" value="1"/>
</dbReference>
<comment type="similarity">
    <text evidence="2 8">Belongs to the aspartokinase family.</text>
</comment>
<dbReference type="CDD" id="cd04243">
    <property type="entry name" value="AAK_AK-HSDH-like"/>
    <property type="match status" value="1"/>
</dbReference>
<evidence type="ECO:0000256" key="5">
    <source>
        <dbReference type="ARBA" id="ARBA00022777"/>
    </source>
</evidence>
<dbReference type="PROSITE" id="PS00324">
    <property type="entry name" value="ASPARTOKINASE"/>
    <property type="match status" value="1"/>
</dbReference>
<evidence type="ECO:0000259" key="10">
    <source>
        <dbReference type="Pfam" id="PF00696"/>
    </source>
</evidence>
<keyword evidence="13" id="KW-1185">Reference proteome</keyword>
<dbReference type="InterPro" id="IPR001341">
    <property type="entry name" value="Asp_kinase"/>
</dbReference>
<dbReference type="Proteomes" id="UP001059295">
    <property type="component" value="Chromosome"/>
</dbReference>
<dbReference type="NCBIfam" id="TIGR00657">
    <property type="entry name" value="asp_kinases"/>
    <property type="match status" value="1"/>
</dbReference>
<accession>A0ABY5V218</accession>
<gene>
    <name evidence="12" type="ORF">NQ491_02180</name>
</gene>
<keyword evidence="3 8" id="KW-0808">Transferase</keyword>
<comment type="pathway">
    <text evidence="9">Amino-acid biosynthesis; L-methionine biosynthesis via de novo pathway; L-homoserine from L-aspartate: step 1/3.</text>
</comment>
<keyword evidence="4" id="KW-0547">Nucleotide-binding</keyword>
<reference evidence="12" key="1">
    <citation type="journal article" date="2022" name="Cell">
        <title>Design, construction, and in vivo augmentation of a complex gut microbiome.</title>
        <authorList>
            <person name="Cheng A.G."/>
            <person name="Ho P.Y."/>
            <person name="Aranda-Diaz A."/>
            <person name="Jain S."/>
            <person name="Yu F.B."/>
            <person name="Meng X."/>
            <person name="Wang M."/>
            <person name="Iakiviak M."/>
            <person name="Nagashima K."/>
            <person name="Zhao A."/>
            <person name="Murugkar P."/>
            <person name="Patil A."/>
            <person name="Atabakhsh K."/>
            <person name="Weakley A."/>
            <person name="Yan J."/>
            <person name="Brumbaugh A.R."/>
            <person name="Higginbottom S."/>
            <person name="Dimas A."/>
            <person name="Shiver A.L."/>
            <person name="Deutschbauer A."/>
            <person name="Neff N."/>
            <person name="Sonnenburg J.L."/>
            <person name="Huang K.C."/>
            <person name="Fischbach M.A."/>
        </authorList>
    </citation>
    <scope>NUCLEOTIDE SEQUENCE</scope>
    <source>
        <strain evidence="12">AP11</strain>
    </source>
</reference>
<protein>
    <recommendedName>
        <fullName evidence="8">Aspartokinase</fullName>
        <ecNumber evidence="8">2.7.2.4</ecNumber>
    </recommendedName>
</protein>
<evidence type="ECO:0000256" key="1">
    <source>
        <dbReference type="ARBA" id="ARBA00004766"/>
    </source>
</evidence>
<dbReference type="CDD" id="cd04912">
    <property type="entry name" value="ACT_AKiii-LysC-EC-like_1"/>
    <property type="match status" value="1"/>
</dbReference>
<keyword evidence="5 8" id="KW-0418">Kinase</keyword>
<proteinExistence type="inferred from homology"/>
<dbReference type="GeneID" id="82890504"/>
<evidence type="ECO:0000256" key="4">
    <source>
        <dbReference type="ARBA" id="ARBA00022741"/>
    </source>
</evidence>
<evidence type="ECO:0000313" key="13">
    <source>
        <dbReference type="Proteomes" id="UP001059295"/>
    </source>
</evidence>
<dbReference type="EMBL" id="CP102294">
    <property type="protein sequence ID" value="UWN58256.1"/>
    <property type="molecule type" value="Genomic_DNA"/>
</dbReference>
<dbReference type="Gene3D" id="1.20.120.1320">
    <property type="entry name" value="Aspartokinase, catalytic domain"/>
    <property type="match status" value="1"/>
</dbReference>
<comment type="pathway">
    <text evidence="9">Amino-acid biosynthesis; L-threonine biosynthesis; L-threonine from L-aspartate: step 1/5.</text>
</comment>
<evidence type="ECO:0000256" key="7">
    <source>
        <dbReference type="ARBA" id="ARBA00047872"/>
    </source>
</evidence>
<evidence type="ECO:0000256" key="8">
    <source>
        <dbReference type="RuleBase" id="RU003448"/>
    </source>
</evidence>
<evidence type="ECO:0000256" key="3">
    <source>
        <dbReference type="ARBA" id="ARBA00022679"/>
    </source>
</evidence>
<feature type="domain" description="Aspartokinase ACT" evidence="11">
    <location>
        <begin position="374"/>
        <end position="430"/>
    </location>
</feature>
<dbReference type="InterPro" id="IPR045865">
    <property type="entry name" value="ACT-like_dom_sf"/>
</dbReference>
<comment type="pathway">
    <text evidence="1 9">Amino-acid biosynthesis; L-lysine biosynthesis via DAP pathway; (S)-tetrahydrodipicolinate from L-aspartate: step 1/4.</text>
</comment>
<evidence type="ECO:0000256" key="6">
    <source>
        <dbReference type="ARBA" id="ARBA00022840"/>
    </source>
</evidence>
<dbReference type="InterPro" id="IPR036393">
    <property type="entry name" value="AceGlu_kinase-like_sf"/>
</dbReference>
<keyword evidence="6" id="KW-0067">ATP-binding</keyword>
<dbReference type="InterPro" id="IPR018042">
    <property type="entry name" value="Aspartate_kinase_CS"/>
</dbReference>
<feature type="domain" description="Aspartate/glutamate/uridylate kinase" evidence="10">
    <location>
        <begin position="2"/>
        <end position="271"/>
    </location>
</feature>
<dbReference type="Gene3D" id="3.30.70.260">
    <property type="match status" value="2"/>
</dbReference>
<keyword evidence="9" id="KW-0028">Amino-acid biosynthesis</keyword>
<dbReference type="InterPro" id="IPR005260">
    <property type="entry name" value="Asp_kin_monofn"/>
</dbReference>
<name>A0ABY5V218_9BACT</name>
<dbReference type="Pfam" id="PF00696">
    <property type="entry name" value="AA_kinase"/>
    <property type="match status" value="1"/>
</dbReference>
<dbReference type="SUPFAM" id="SSF55021">
    <property type="entry name" value="ACT-like"/>
    <property type="match status" value="2"/>
</dbReference>
<dbReference type="Pfam" id="PF22468">
    <property type="entry name" value="ACT_9"/>
    <property type="match status" value="1"/>
</dbReference>
<sequence>MKVLKFGGTSVGSAANMKKVAEIVRREQARITILSAMSGTTDSLVRISRAAASGDRNAIEEQLAMLTDKYTRCIEELLRERKQQALARMNATFGLIRDEAAAFEEYESERKIIAQGELLTSAIFTAYLQETGLKAECLYSPDFMVKDPGEKVDTERIGRALARVAGDDSTFFVAQGFICSDSQGRIDNLGRGGSDYSAALMGAAVEAAEVQIWTDIDGMHNNDPRFVDNTRPIRTMSFDEAAELAYFGAKILHPATIQPCKDHGIAVLLKNTMDPEAPGTTISNRDDDTKSFHAVAAKDGITVIRIHSARMLMAYGFLRKVFEIFEQYRTPIDMITTSEVAVSLTVDNDSHIDEIVRDLSALGSIEIERGNSIVCVVGRMEHGDAGLAARVFECVRGVPIKMISYGASHRSLAILIDTEHKKRTLQCLNDGLF</sequence>
<dbReference type="PANTHER" id="PTHR21499:SF59">
    <property type="entry name" value="ASPARTOKINASE"/>
    <property type="match status" value="1"/>
</dbReference>
<comment type="catalytic activity">
    <reaction evidence="7 8">
        <text>L-aspartate + ATP = 4-phospho-L-aspartate + ADP</text>
        <dbReference type="Rhea" id="RHEA:23776"/>
        <dbReference type="ChEBI" id="CHEBI:29991"/>
        <dbReference type="ChEBI" id="CHEBI:30616"/>
        <dbReference type="ChEBI" id="CHEBI:57535"/>
        <dbReference type="ChEBI" id="CHEBI:456216"/>
        <dbReference type="EC" id="2.7.2.4"/>
    </reaction>
</comment>
<dbReference type="RefSeq" id="WP_026089503.1">
    <property type="nucleotide sequence ID" value="NZ_CAPH01000005.1"/>
</dbReference>
<evidence type="ECO:0000256" key="2">
    <source>
        <dbReference type="ARBA" id="ARBA00010122"/>
    </source>
</evidence>
<dbReference type="PIRSF" id="PIRSF000726">
    <property type="entry name" value="Asp_kin"/>
    <property type="match status" value="1"/>
</dbReference>
<organism evidence="12 13">
    <name type="scientific">Alistipes ihumii AP11</name>
    <dbReference type="NCBI Taxonomy" id="1211813"/>
    <lineage>
        <taxon>Bacteria</taxon>
        <taxon>Pseudomonadati</taxon>
        <taxon>Bacteroidota</taxon>
        <taxon>Bacteroidia</taxon>
        <taxon>Bacteroidales</taxon>
        <taxon>Rikenellaceae</taxon>
        <taxon>Alistipes</taxon>
    </lineage>
</organism>